<evidence type="ECO:0000256" key="1">
    <source>
        <dbReference type="SAM" id="MobiDB-lite"/>
    </source>
</evidence>
<reference evidence="2 3" key="1">
    <citation type="journal article" date="2019" name="Environ. Microbiol.">
        <title>At the nexus of three kingdoms: the genome of the mycorrhizal fungus Gigaspora margarita provides insights into plant, endobacterial and fungal interactions.</title>
        <authorList>
            <person name="Venice F."/>
            <person name="Ghignone S."/>
            <person name="Salvioli di Fossalunga A."/>
            <person name="Amselem J."/>
            <person name="Novero M."/>
            <person name="Xianan X."/>
            <person name="Sedzielewska Toro K."/>
            <person name="Morin E."/>
            <person name="Lipzen A."/>
            <person name="Grigoriev I.V."/>
            <person name="Henrissat B."/>
            <person name="Martin F.M."/>
            <person name="Bonfante P."/>
        </authorList>
    </citation>
    <scope>NUCLEOTIDE SEQUENCE [LARGE SCALE GENOMIC DNA]</scope>
    <source>
        <strain evidence="2 3">BEG34</strain>
    </source>
</reference>
<proteinExistence type="predicted"/>
<protein>
    <submittedName>
        <fullName evidence="2">Uncharacterized protein</fullName>
    </submittedName>
</protein>
<sequence length="85" mass="9463">MVKILTKIWPSGDGSEENVAYAIAAAQAMLNSKYEKITMSDTAIKHKIAKNLDILKHNTGFSLSSSEDETENEKFNEESDNIEKV</sequence>
<organism evidence="2 3">
    <name type="scientific">Gigaspora margarita</name>
    <dbReference type="NCBI Taxonomy" id="4874"/>
    <lineage>
        <taxon>Eukaryota</taxon>
        <taxon>Fungi</taxon>
        <taxon>Fungi incertae sedis</taxon>
        <taxon>Mucoromycota</taxon>
        <taxon>Glomeromycotina</taxon>
        <taxon>Glomeromycetes</taxon>
        <taxon>Diversisporales</taxon>
        <taxon>Gigasporaceae</taxon>
        <taxon>Gigaspora</taxon>
    </lineage>
</organism>
<gene>
    <name evidence="2" type="ORF">F8M41_022087</name>
</gene>
<feature type="compositionally biased region" description="Basic and acidic residues" evidence="1">
    <location>
        <begin position="72"/>
        <end position="85"/>
    </location>
</feature>
<accession>A0A8H4AFQ7</accession>
<dbReference type="Proteomes" id="UP000439903">
    <property type="component" value="Unassembled WGS sequence"/>
</dbReference>
<comment type="caution">
    <text evidence="2">The sequence shown here is derived from an EMBL/GenBank/DDBJ whole genome shotgun (WGS) entry which is preliminary data.</text>
</comment>
<evidence type="ECO:0000313" key="3">
    <source>
        <dbReference type="Proteomes" id="UP000439903"/>
    </source>
</evidence>
<name>A0A8H4AFQ7_GIGMA</name>
<evidence type="ECO:0000313" key="2">
    <source>
        <dbReference type="EMBL" id="KAF0489521.1"/>
    </source>
</evidence>
<dbReference type="OrthoDB" id="2440320at2759"/>
<feature type="region of interest" description="Disordered" evidence="1">
    <location>
        <begin position="61"/>
        <end position="85"/>
    </location>
</feature>
<dbReference type="EMBL" id="WTPW01000671">
    <property type="protein sequence ID" value="KAF0489521.1"/>
    <property type="molecule type" value="Genomic_DNA"/>
</dbReference>
<dbReference type="AlphaFoldDB" id="A0A8H4AFQ7"/>
<keyword evidence="3" id="KW-1185">Reference proteome</keyword>